<dbReference type="PIRSF" id="PIRSF012637">
    <property type="entry name" value="UCP012637"/>
    <property type="match status" value="1"/>
</dbReference>
<dbReference type="Pfam" id="PF26035">
    <property type="entry name" value="DUF8010"/>
    <property type="match status" value="1"/>
</dbReference>
<dbReference type="EMBL" id="BMMH01000026">
    <property type="protein sequence ID" value="GGL40307.1"/>
    <property type="molecule type" value="Genomic_DNA"/>
</dbReference>
<dbReference type="Pfam" id="PF26572">
    <property type="entry name" value="DUF8185"/>
    <property type="match status" value="1"/>
</dbReference>
<comment type="caution">
    <text evidence="3">The sequence shown here is derived from an EMBL/GenBank/DDBJ whole genome shotgun (WGS) entry which is preliminary data.</text>
</comment>
<feature type="domain" description="DUF8185" evidence="2">
    <location>
        <begin position="103"/>
        <end position="216"/>
    </location>
</feature>
<accession>A0A917RWK1</accession>
<dbReference type="InterPro" id="IPR058323">
    <property type="entry name" value="DUF8010"/>
</dbReference>
<evidence type="ECO:0000313" key="3">
    <source>
        <dbReference type="EMBL" id="GGL40307.1"/>
    </source>
</evidence>
<name>A0A917RWK1_9NOCA</name>
<evidence type="ECO:0000259" key="2">
    <source>
        <dbReference type="Pfam" id="PF26572"/>
    </source>
</evidence>
<dbReference type="InterPro" id="IPR058498">
    <property type="entry name" value="DUF8185"/>
</dbReference>
<dbReference type="AlphaFoldDB" id="A0A917RWK1"/>
<protein>
    <submittedName>
        <fullName evidence="3">Uncharacterized protein</fullName>
    </submittedName>
</protein>
<reference evidence="3" key="1">
    <citation type="journal article" date="2014" name="Int. J. Syst. Evol. Microbiol.">
        <title>Complete genome sequence of Corynebacterium casei LMG S-19264T (=DSM 44701T), isolated from a smear-ripened cheese.</title>
        <authorList>
            <consortium name="US DOE Joint Genome Institute (JGI-PGF)"/>
            <person name="Walter F."/>
            <person name="Albersmeier A."/>
            <person name="Kalinowski J."/>
            <person name="Ruckert C."/>
        </authorList>
    </citation>
    <scope>NUCLEOTIDE SEQUENCE</scope>
    <source>
        <strain evidence="3">CGMCC 4.3508</strain>
    </source>
</reference>
<organism evidence="3 4">
    <name type="scientific">Nocardia jinanensis</name>
    <dbReference type="NCBI Taxonomy" id="382504"/>
    <lineage>
        <taxon>Bacteria</taxon>
        <taxon>Bacillati</taxon>
        <taxon>Actinomycetota</taxon>
        <taxon>Actinomycetes</taxon>
        <taxon>Mycobacteriales</taxon>
        <taxon>Nocardiaceae</taxon>
        <taxon>Nocardia</taxon>
    </lineage>
</organism>
<evidence type="ECO:0000313" key="4">
    <source>
        <dbReference type="Proteomes" id="UP000638263"/>
    </source>
</evidence>
<proteinExistence type="predicted"/>
<sequence length="226" mass="23982">MVISDQRVLSVPDPAERENLATFLTRAQRLDPAAVVRLRRRGSGLVAAWVTTGFEALATRTVAAELTVDDVTADADTVLVGLSAAGPIDLGYSLDSAWRGALPPDQGFGHIDDLPARTLVELAERGADLAKEHGSEHGPPASLLDQTVLTVSAGEVRVQVPMRVVFALTAMDFIPHAGDRAGAEQIAPDELVRVRASTTWLRLDARYGSVARRRTGGLSLTPTTGS</sequence>
<feature type="domain" description="DUF8010" evidence="1">
    <location>
        <begin position="6"/>
        <end position="100"/>
    </location>
</feature>
<gene>
    <name evidence="3" type="ORF">GCM10011588_63800</name>
</gene>
<dbReference type="InterPro" id="IPR016601">
    <property type="entry name" value="UCP012637"/>
</dbReference>
<evidence type="ECO:0000259" key="1">
    <source>
        <dbReference type="Pfam" id="PF26035"/>
    </source>
</evidence>
<reference evidence="3" key="2">
    <citation type="submission" date="2020-09" db="EMBL/GenBank/DDBJ databases">
        <authorList>
            <person name="Sun Q."/>
            <person name="Zhou Y."/>
        </authorList>
    </citation>
    <scope>NUCLEOTIDE SEQUENCE</scope>
    <source>
        <strain evidence="3">CGMCC 4.3508</strain>
    </source>
</reference>
<keyword evidence="4" id="KW-1185">Reference proteome</keyword>
<dbReference type="Proteomes" id="UP000638263">
    <property type="component" value="Unassembled WGS sequence"/>
</dbReference>
<dbReference type="RefSeq" id="WP_062999197.1">
    <property type="nucleotide sequence ID" value="NZ_BMMH01000026.1"/>
</dbReference>